<accession>A0ABU7Z8Y9</accession>
<dbReference type="EMBL" id="JBAGLP010000118">
    <property type="protein sequence ID" value="MEG3615987.1"/>
    <property type="molecule type" value="Genomic_DNA"/>
</dbReference>
<proteinExistence type="predicted"/>
<keyword evidence="1" id="KW-0472">Membrane</keyword>
<keyword evidence="1" id="KW-1133">Transmembrane helix</keyword>
<reference evidence="2" key="1">
    <citation type="journal article" date="2024" name="Antonie Van Leeuwenhoek">
        <title>Isoptericola haloaureus sp. nov., a dimorphic actinobacterium isolated from mangrove sediments of southeast India, implicating biosaline agricultural significance through nitrogen fixation and salt tolerance genes.</title>
        <authorList>
            <person name="Prathaban M."/>
            <person name="Prathiviraj R."/>
            <person name="Ravichandran M."/>
            <person name="Natarajan S.D."/>
            <person name="Sobanaa M."/>
            <person name="Hari Krishna Kumar S."/>
            <person name="Chandrasekar V."/>
            <person name="Selvin J."/>
        </authorList>
    </citation>
    <scope>NUCLEOTIDE SEQUENCE</scope>
    <source>
        <strain evidence="2">MP1014</strain>
    </source>
</reference>
<gene>
    <name evidence="2" type="ORF">V5O49_12710</name>
</gene>
<keyword evidence="3" id="KW-1185">Reference proteome</keyword>
<comment type="caution">
    <text evidence="2">The sequence shown here is derived from an EMBL/GenBank/DDBJ whole genome shotgun (WGS) entry which is preliminary data.</text>
</comment>
<evidence type="ECO:0008006" key="4">
    <source>
        <dbReference type="Google" id="ProtNLM"/>
    </source>
</evidence>
<keyword evidence="1" id="KW-0812">Transmembrane</keyword>
<sequence length="81" mass="8151">MFRGAAVLTTVLGAMCLVAALVLGYTTGVVADRPEAEPAFRDAELTTLVVAALTIAVAGGLLVLVGAGSVLASALVRRRPD</sequence>
<feature type="transmembrane region" description="Helical" evidence="1">
    <location>
        <begin position="48"/>
        <end position="76"/>
    </location>
</feature>
<evidence type="ECO:0000313" key="2">
    <source>
        <dbReference type="EMBL" id="MEG3615987.1"/>
    </source>
</evidence>
<reference evidence="2" key="2">
    <citation type="submission" date="2024-02" db="EMBL/GenBank/DDBJ databases">
        <authorList>
            <person name="Prathaban M."/>
            <person name="Mythili R."/>
            <person name="Sharmila Devi N."/>
            <person name="Sobanaa M."/>
            <person name="Prathiviraj R."/>
            <person name="Selvin J."/>
        </authorList>
    </citation>
    <scope>NUCLEOTIDE SEQUENCE</scope>
    <source>
        <strain evidence="2">MP1014</strain>
    </source>
</reference>
<evidence type="ECO:0000256" key="1">
    <source>
        <dbReference type="SAM" id="Phobius"/>
    </source>
</evidence>
<organism evidence="2 3">
    <name type="scientific">Isoptericola haloaureus</name>
    <dbReference type="NCBI Taxonomy" id="1542902"/>
    <lineage>
        <taxon>Bacteria</taxon>
        <taxon>Bacillati</taxon>
        <taxon>Actinomycetota</taxon>
        <taxon>Actinomycetes</taxon>
        <taxon>Micrococcales</taxon>
        <taxon>Promicromonosporaceae</taxon>
        <taxon>Isoptericola</taxon>
    </lineage>
</organism>
<name>A0ABU7Z8Y9_9MICO</name>
<protein>
    <recommendedName>
        <fullName evidence="4">Secreted protein with PEP-CTERM sorting signal</fullName>
    </recommendedName>
</protein>
<evidence type="ECO:0000313" key="3">
    <source>
        <dbReference type="Proteomes" id="UP001310387"/>
    </source>
</evidence>
<dbReference type="Proteomes" id="UP001310387">
    <property type="component" value="Unassembled WGS sequence"/>
</dbReference>
<dbReference type="RefSeq" id="WP_332902522.1">
    <property type="nucleotide sequence ID" value="NZ_JBAGLP010000118.1"/>
</dbReference>